<feature type="region of interest" description="Disordered" evidence="1">
    <location>
        <begin position="274"/>
        <end position="294"/>
    </location>
</feature>
<protein>
    <submittedName>
        <fullName evidence="2">Uncharacterized protein</fullName>
    </submittedName>
</protein>
<gene>
    <name evidence="2" type="ORF">ANN_03646</name>
</gene>
<evidence type="ECO:0000313" key="2">
    <source>
        <dbReference type="EMBL" id="KAJ4452128.1"/>
    </source>
</evidence>
<organism evidence="2 3">
    <name type="scientific">Periplaneta americana</name>
    <name type="common">American cockroach</name>
    <name type="synonym">Blatta americana</name>
    <dbReference type="NCBI Taxonomy" id="6978"/>
    <lineage>
        <taxon>Eukaryota</taxon>
        <taxon>Metazoa</taxon>
        <taxon>Ecdysozoa</taxon>
        <taxon>Arthropoda</taxon>
        <taxon>Hexapoda</taxon>
        <taxon>Insecta</taxon>
        <taxon>Pterygota</taxon>
        <taxon>Neoptera</taxon>
        <taxon>Polyneoptera</taxon>
        <taxon>Dictyoptera</taxon>
        <taxon>Blattodea</taxon>
        <taxon>Blattoidea</taxon>
        <taxon>Blattidae</taxon>
        <taxon>Blattinae</taxon>
        <taxon>Periplaneta</taxon>
    </lineage>
</organism>
<sequence>MSRNEKQICGHDTTELYRSGLSANDDSGYDCSANDKSAFYRYKTARYLNQNISNINTGNLSFYPVFAMPEALNPSQLPIYHDVMKYYLWVKNELKSDFKSKESTVRDISERVAIKTRKSSYPPYLEAVSSIRNLRTHHAVVIEITKIYYKSSVLKKGIRIKLEICADFDWKSEPPDIIGLSEQRSILCSGRYFNCLEVDLIIQSFNCYTHCNACTVIPFVFALYKMNPNLGEKLIGYISVASVPEFCPARVLLHASKCTDMSLSHLNTLKCHRPGPGSNPQPRAHKASATDYATEADSREEVNTLFKSVDNKMYRYLNNLLKLMTLLTVQFNYGLFNNARNCRGYISVASVPEFCPAGVLLHATKSSDTNLSHLSTLKCHRPGPGSNPQPRAQKASAIPTAPLRASLRFIFYTST</sequence>
<proteinExistence type="predicted"/>
<name>A0ABQ8TZI1_PERAM</name>
<evidence type="ECO:0000256" key="1">
    <source>
        <dbReference type="SAM" id="MobiDB-lite"/>
    </source>
</evidence>
<reference evidence="2 3" key="1">
    <citation type="journal article" date="2022" name="Allergy">
        <title>Genome assembly and annotation of Periplaneta americana reveal a comprehensive cockroach allergen profile.</title>
        <authorList>
            <person name="Wang L."/>
            <person name="Xiong Q."/>
            <person name="Saelim N."/>
            <person name="Wang L."/>
            <person name="Nong W."/>
            <person name="Wan A.T."/>
            <person name="Shi M."/>
            <person name="Liu X."/>
            <person name="Cao Q."/>
            <person name="Hui J.H.L."/>
            <person name="Sookrung N."/>
            <person name="Leung T.F."/>
            <person name="Tungtrongchitr A."/>
            <person name="Tsui S.K.W."/>
        </authorList>
    </citation>
    <scope>NUCLEOTIDE SEQUENCE [LARGE SCALE GENOMIC DNA]</scope>
    <source>
        <strain evidence="2">PWHHKU_190912</strain>
    </source>
</reference>
<evidence type="ECO:0000313" key="3">
    <source>
        <dbReference type="Proteomes" id="UP001148838"/>
    </source>
</evidence>
<dbReference type="EMBL" id="JAJSOF020000001">
    <property type="protein sequence ID" value="KAJ4452128.1"/>
    <property type="molecule type" value="Genomic_DNA"/>
</dbReference>
<accession>A0ABQ8TZI1</accession>
<keyword evidence="3" id="KW-1185">Reference proteome</keyword>
<comment type="caution">
    <text evidence="2">The sequence shown here is derived from an EMBL/GenBank/DDBJ whole genome shotgun (WGS) entry which is preliminary data.</text>
</comment>
<dbReference type="Proteomes" id="UP001148838">
    <property type="component" value="Unassembled WGS sequence"/>
</dbReference>